<evidence type="ECO:0000313" key="2">
    <source>
        <dbReference type="EMBL" id="KAK1312850.1"/>
    </source>
</evidence>
<gene>
    <name evidence="2" type="ORF">QJS10_CPA07g00542</name>
</gene>
<evidence type="ECO:0008006" key="4">
    <source>
        <dbReference type="Google" id="ProtNLM"/>
    </source>
</evidence>
<proteinExistence type="predicted"/>
<keyword evidence="1" id="KW-0732">Signal</keyword>
<organism evidence="2 3">
    <name type="scientific">Acorus calamus</name>
    <name type="common">Sweet flag</name>
    <dbReference type="NCBI Taxonomy" id="4465"/>
    <lineage>
        <taxon>Eukaryota</taxon>
        <taxon>Viridiplantae</taxon>
        <taxon>Streptophyta</taxon>
        <taxon>Embryophyta</taxon>
        <taxon>Tracheophyta</taxon>
        <taxon>Spermatophyta</taxon>
        <taxon>Magnoliopsida</taxon>
        <taxon>Liliopsida</taxon>
        <taxon>Acoraceae</taxon>
        <taxon>Acorus</taxon>
    </lineage>
</organism>
<feature type="signal peptide" evidence="1">
    <location>
        <begin position="1"/>
        <end position="23"/>
    </location>
</feature>
<evidence type="ECO:0000313" key="3">
    <source>
        <dbReference type="Proteomes" id="UP001180020"/>
    </source>
</evidence>
<comment type="caution">
    <text evidence="2">The sequence shown here is derived from an EMBL/GenBank/DDBJ whole genome shotgun (WGS) entry which is preliminary data.</text>
</comment>
<sequence length="126" mass="14403">MASLNLTLLPLFLLHLFYQFSEAEFSPSTANLSDLIIEDPCKNALCGEGKCRPDSLNLLFGYDCDCYKGWAKPNVFNFTERIHPHLQPHQHQHLGLPELITKVRIAVGADSTTDRRSRVHRIRRSK</sequence>
<dbReference type="EMBL" id="JAUJYO010000007">
    <property type="protein sequence ID" value="KAK1312850.1"/>
    <property type="molecule type" value="Genomic_DNA"/>
</dbReference>
<feature type="chain" id="PRO_5043485481" description="EGF-like domain-containing protein" evidence="1">
    <location>
        <begin position="24"/>
        <end position="126"/>
    </location>
</feature>
<accession>A0AAV9EH58</accession>
<dbReference type="Proteomes" id="UP001180020">
    <property type="component" value="Unassembled WGS sequence"/>
</dbReference>
<evidence type="ECO:0000256" key="1">
    <source>
        <dbReference type="SAM" id="SignalP"/>
    </source>
</evidence>
<keyword evidence="3" id="KW-1185">Reference proteome</keyword>
<name>A0AAV9EH58_ACOCL</name>
<reference evidence="2" key="2">
    <citation type="submission" date="2023-06" db="EMBL/GenBank/DDBJ databases">
        <authorList>
            <person name="Ma L."/>
            <person name="Liu K.-W."/>
            <person name="Li Z."/>
            <person name="Hsiao Y.-Y."/>
            <person name="Qi Y."/>
            <person name="Fu T."/>
            <person name="Tang G."/>
            <person name="Zhang D."/>
            <person name="Sun W.-H."/>
            <person name="Liu D.-K."/>
            <person name="Li Y."/>
            <person name="Chen G.-Z."/>
            <person name="Liu X.-D."/>
            <person name="Liao X.-Y."/>
            <person name="Jiang Y.-T."/>
            <person name="Yu X."/>
            <person name="Hao Y."/>
            <person name="Huang J."/>
            <person name="Zhao X.-W."/>
            <person name="Ke S."/>
            <person name="Chen Y.-Y."/>
            <person name="Wu W.-L."/>
            <person name="Hsu J.-L."/>
            <person name="Lin Y.-F."/>
            <person name="Huang M.-D."/>
            <person name="Li C.-Y."/>
            <person name="Huang L."/>
            <person name="Wang Z.-W."/>
            <person name="Zhao X."/>
            <person name="Zhong W.-Y."/>
            <person name="Peng D.-H."/>
            <person name="Ahmad S."/>
            <person name="Lan S."/>
            <person name="Zhang J.-S."/>
            <person name="Tsai W.-C."/>
            <person name="Van De Peer Y."/>
            <person name="Liu Z.-J."/>
        </authorList>
    </citation>
    <scope>NUCLEOTIDE SEQUENCE</scope>
    <source>
        <strain evidence="2">CP</strain>
        <tissue evidence="2">Leaves</tissue>
    </source>
</reference>
<protein>
    <recommendedName>
        <fullName evidence="4">EGF-like domain-containing protein</fullName>
    </recommendedName>
</protein>
<dbReference type="AlphaFoldDB" id="A0AAV9EH58"/>
<reference evidence="2" key="1">
    <citation type="journal article" date="2023" name="Nat. Commun.">
        <title>Diploid and tetraploid genomes of Acorus and the evolution of monocots.</title>
        <authorList>
            <person name="Ma L."/>
            <person name="Liu K.W."/>
            <person name="Li Z."/>
            <person name="Hsiao Y.Y."/>
            <person name="Qi Y."/>
            <person name="Fu T."/>
            <person name="Tang G.D."/>
            <person name="Zhang D."/>
            <person name="Sun W.H."/>
            <person name="Liu D.K."/>
            <person name="Li Y."/>
            <person name="Chen G.Z."/>
            <person name="Liu X.D."/>
            <person name="Liao X.Y."/>
            <person name="Jiang Y.T."/>
            <person name="Yu X."/>
            <person name="Hao Y."/>
            <person name="Huang J."/>
            <person name="Zhao X.W."/>
            <person name="Ke S."/>
            <person name="Chen Y.Y."/>
            <person name="Wu W.L."/>
            <person name="Hsu J.L."/>
            <person name="Lin Y.F."/>
            <person name="Huang M.D."/>
            <person name="Li C.Y."/>
            <person name="Huang L."/>
            <person name="Wang Z.W."/>
            <person name="Zhao X."/>
            <person name="Zhong W.Y."/>
            <person name="Peng D.H."/>
            <person name="Ahmad S."/>
            <person name="Lan S."/>
            <person name="Zhang J.S."/>
            <person name="Tsai W.C."/>
            <person name="Van de Peer Y."/>
            <person name="Liu Z.J."/>
        </authorList>
    </citation>
    <scope>NUCLEOTIDE SEQUENCE</scope>
    <source>
        <strain evidence="2">CP</strain>
    </source>
</reference>